<evidence type="ECO:0000256" key="1">
    <source>
        <dbReference type="SAM" id="MobiDB-lite"/>
    </source>
</evidence>
<evidence type="ECO:0000313" key="2">
    <source>
        <dbReference type="EMBL" id="KAL2713364.1"/>
    </source>
</evidence>
<proteinExistence type="predicted"/>
<feature type="compositionally biased region" description="Acidic residues" evidence="1">
    <location>
        <begin position="84"/>
        <end position="99"/>
    </location>
</feature>
<accession>A0ABD1ZYB8</accession>
<comment type="caution">
    <text evidence="2">The sequence shown here is derived from an EMBL/GenBank/DDBJ whole genome shotgun (WGS) entry which is preliminary data.</text>
</comment>
<name>A0ABD1ZYB8_VESSQ</name>
<feature type="compositionally biased region" description="Basic and acidic residues" evidence="1">
    <location>
        <begin position="74"/>
        <end position="83"/>
    </location>
</feature>
<gene>
    <name evidence="2" type="ORF">V1478_017062</name>
</gene>
<dbReference type="EMBL" id="JAUDFV010000158">
    <property type="protein sequence ID" value="KAL2713364.1"/>
    <property type="molecule type" value="Genomic_DNA"/>
</dbReference>
<evidence type="ECO:0000313" key="3">
    <source>
        <dbReference type="Proteomes" id="UP001607302"/>
    </source>
</evidence>
<keyword evidence="3" id="KW-1185">Reference proteome</keyword>
<dbReference type="Proteomes" id="UP001607302">
    <property type="component" value="Unassembled WGS sequence"/>
</dbReference>
<feature type="compositionally biased region" description="Basic and acidic residues" evidence="1">
    <location>
        <begin position="100"/>
        <end position="113"/>
    </location>
</feature>
<protein>
    <submittedName>
        <fullName evidence="2">Zinc finger CCCH domain-containing protein 13-like isoform X1</fullName>
    </submittedName>
</protein>
<dbReference type="AlphaFoldDB" id="A0ABD1ZYB8"/>
<feature type="region of interest" description="Disordered" evidence="1">
    <location>
        <begin position="74"/>
        <end position="122"/>
    </location>
</feature>
<reference evidence="2 3" key="1">
    <citation type="journal article" date="2024" name="Ann. Entomol. Soc. Am.">
        <title>Genomic analyses of the southern and eastern yellowjacket wasps (Hymenoptera: Vespidae) reveal evolutionary signatures of social life.</title>
        <authorList>
            <person name="Catto M.A."/>
            <person name="Caine P.B."/>
            <person name="Orr S.E."/>
            <person name="Hunt B.G."/>
            <person name="Goodisman M.A.D."/>
        </authorList>
    </citation>
    <scope>NUCLEOTIDE SEQUENCE [LARGE SCALE GENOMIC DNA]</scope>
    <source>
        <strain evidence="2">233</strain>
        <tissue evidence="2">Head and thorax</tissue>
    </source>
</reference>
<organism evidence="2 3">
    <name type="scientific">Vespula squamosa</name>
    <name type="common">Southern yellow jacket</name>
    <name type="synonym">Wasp</name>
    <dbReference type="NCBI Taxonomy" id="30214"/>
    <lineage>
        <taxon>Eukaryota</taxon>
        <taxon>Metazoa</taxon>
        <taxon>Ecdysozoa</taxon>
        <taxon>Arthropoda</taxon>
        <taxon>Hexapoda</taxon>
        <taxon>Insecta</taxon>
        <taxon>Pterygota</taxon>
        <taxon>Neoptera</taxon>
        <taxon>Endopterygota</taxon>
        <taxon>Hymenoptera</taxon>
        <taxon>Apocrita</taxon>
        <taxon>Aculeata</taxon>
        <taxon>Vespoidea</taxon>
        <taxon>Vespidae</taxon>
        <taxon>Vespinae</taxon>
        <taxon>Vespula</taxon>
    </lineage>
</organism>
<sequence length="122" mass="14242">MATGGVSRVRRRHGSFVQWAVRRFRALDVISFSNKEISLDFQDKSKGGTTVQEDRNDLQLVNLSVPLRSAIVKEKEKEKKVDDDEKEEEKEEEEEDEKNEEGMETRENIEIGKRGNFHYEII</sequence>